<dbReference type="Proteomes" id="UP000886998">
    <property type="component" value="Unassembled WGS sequence"/>
</dbReference>
<name>A0A8X7C8Y5_9ARAC</name>
<comment type="caution">
    <text evidence="2">The sequence shown here is derived from an EMBL/GenBank/DDBJ whole genome shotgun (WGS) entry which is preliminary data.</text>
</comment>
<evidence type="ECO:0000313" key="2">
    <source>
        <dbReference type="EMBL" id="GFY60405.1"/>
    </source>
</evidence>
<reference evidence="2" key="1">
    <citation type="submission" date="2020-08" db="EMBL/GenBank/DDBJ databases">
        <title>Multicomponent nature underlies the extraordinary mechanical properties of spider dragline silk.</title>
        <authorList>
            <person name="Kono N."/>
            <person name="Nakamura H."/>
            <person name="Mori M."/>
            <person name="Yoshida Y."/>
            <person name="Ohtoshi R."/>
            <person name="Malay A.D."/>
            <person name="Moran D.A.P."/>
            <person name="Tomita M."/>
            <person name="Numata K."/>
            <person name="Arakawa K."/>
        </authorList>
    </citation>
    <scope>NUCLEOTIDE SEQUENCE</scope>
</reference>
<keyword evidence="3" id="KW-1185">Reference proteome</keyword>
<dbReference type="EMBL" id="BMAV01013147">
    <property type="protein sequence ID" value="GFY60405.1"/>
    <property type="molecule type" value="Genomic_DNA"/>
</dbReference>
<sequence length="180" mass="20483">MIKLTVFAEFPFYQLYSEGEIIPTKIEKEEAIIIRFRVRNSVVVTDEHENSIIKWQATSGQSSGREKNATLTRKAFLPRFEKSLVGGVRHGTGHVGGRGARSPAPPSRLKEFYDGNDRSTRNTVVEIRIRLSVDNNAPQLLCIARYTLQKRGFFNKNLSFFEHDGMQDMFVEPCAKRSTS</sequence>
<evidence type="ECO:0000256" key="1">
    <source>
        <dbReference type="SAM" id="MobiDB-lite"/>
    </source>
</evidence>
<proteinExistence type="predicted"/>
<gene>
    <name evidence="2" type="ORF">TNIN_122441</name>
</gene>
<organism evidence="2 3">
    <name type="scientific">Trichonephila inaurata madagascariensis</name>
    <dbReference type="NCBI Taxonomy" id="2747483"/>
    <lineage>
        <taxon>Eukaryota</taxon>
        <taxon>Metazoa</taxon>
        <taxon>Ecdysozoa</taxon>
        <taxon>Arthropoda</taxon>
        <taxon>Chelicerata</taxon>
        <taxon>Arachnida</taxon>
        <taxon>Araneae</taxon>
        <taxon>Araneomorphae</taxon>
        <taxon>Entelegynae</taxon>
        <taxon>Araneoidea</taxon>
        <taxon>Nephilidae</taxon>
        <taxon>Trichonephila</taxon>
        <taxon>Trichonephila inaurata</taxon>
    </lineage>
</organism>
<evidence type="ECO:0000313" key="3">
    <source>
        <dbReference type="Proteomes" id="UP000886998"/>
    </source>
</evidence>
<protein>
    <submittedName>
        <fullName evidence="2">Uncharacterized protein</fullName>
    </submittedName>
</protein>
<feature type="region of interest" description="Disordered" evidence="1">
    <location>
        <begin position="91"/>
        <end position="115"/>
    </location>
</feature>
<dbReference type="AlphaFoldDB" id="A0A8X7C8Y5"/>
<accession>A0A8X7C8Y5</accession>